<gene>
    <name evidence="1" type="ORF">VAZ01S_055_00200</name>
</gene>
<name>U3C681_9VIBR</name>
<evidence type="ECO:0000313" key="2">
    <source>
        <dbReference type="Proteomes" id="UP000016567"/>
    </source>
</evidence>
<comment type="caution">
    <text evidence="1">The sequence shown here is derived from an EMBL/GenBank/DDBJ whole genome shotgun (WGS) entry which is preliminary data.</text>
</comment>
<dbReference type="eggNOG" id="COG3650">
    <property type="taxonomic scope" value="Bacteria"/>
</dbReference>
<protein>
    <submittedName>
        <fullName evidence="1">Uncharacterized protein</fullName>
    </submittedName>
</protein>
<organism evidence="1 2">
    <name type="scientific">Vibrio azureus NBRC 104587</name>
    <dbReference type="NCBI Taxonomy" id="1219077"/>
    <lineage>
        <taxon>Bacteria</taxon>
        <taxon>Pseudomonadati</taxon>
        <taxon>Pseudomonadota</taxon>
        <taxon>Gammaproteobacteria</taxon>
        <taxon>Vibrionales</taxon>
        <taxon>Vibrionaceae</taxon>
        <taxon>Vibrio</taxon>
    </lineage>
</organism>
<accession>U3C681</accession>
<dbReference type="Proteomes" id="UP000016567">
    <property type="component" value="Unassembled WGS sequence"/>
</dbReference>
<sequence length="212" mass="23690">MGNLFSSGSTHDEIKSVKSADAATIATWVDNRILKPIGLSAKDDNPRYLTGSADLNRDGTAEHIVLMQERYFCGSGGCVAYLFDNEGKVLDRMTVTRTPILLADTRSNGWQDFIVWSNGAYRKMSFNGESYPHNPSTQPTVKRDTSAAIANVMATEVYQQDGYDIMPADQTTLWTPDYVYHFTFKHHGEPQSLYHATVNMKTNHVEVESTPK</sequence>
<keyword evidence="2" id="KW-1185">Reference proteome</keyword>
<dbReference type="EMBL" id="BATL01000055">
    <property type="protein sequence ID" value="GAD76894.1"/>
    <property type="molecule type" value="Genomic_DNA"/>
</dbReference>
<evidence type="ECO:0000313" key="1">
    <source>
        <dbReference type="EMBL" id="GAD76894.1"/>
    </source>
</evidence>
<dbReference type="STRING" id="1219077.VAZ01S_055_00200"/>
<dbReference type="InterPro" id="IPR028994">
    <property type="entry name" value="Integrin_alpha_N"/>
</dbReference>
<reference evidence="1 2" key="1">
    <citation type="submission" date="2013-09" db="EMBL/GenBank/DDBJ databases">
        <title>Whole genome shotgun sequence of Vibrio azureus NBRC 104587.</title>
        <authorList>
            <person name="Isaki S."/>
            <person name="Hosoyama A."/>
            <person name="Numata M."/>
            <person name="Hashimoto M."/>
            <person name="Hosoyama Y."/>
            <person name="Tsuchikane K."/>
            <person name="Noguchi M."/>
            <person name="Hirakata S."/>
            <person name="Ichikawa N."/>
            <person name="Ohji S."/>
            <person name="Yamazoe A."/>
            <person name="Fujita N."/>
        </authorList>
    </citation>
    <scope>NUCLEOTIDE SEQUENCE [LARGE SCALE GENOMIC DNA]</scope>
    <source>
        <strain evidence="1 2">NBRC 104587</strain>
    </source>
</reference>
<proteinExistence type="predicted"/>
<dbReference type="SUPFAM" id="SSF69318">
    <property type="entry name" value="Integrin alpha N-terminal domain"/>
    <property type="match status" value="1"/>
</dbReference>
<dbReference type="AlphaFoldDB" id="U3C681"/>